<keyword evidence="2" id="KW-1185">Reference proteome</keyword>
<protein>
    <submittedName>
        <fullName evidence="1">Aspartyl protease APCB1</fullName>
    </submittedName>
</protein>
<accession>A0ACC0FFT5</accession>
<gene>
    <name evidence="1" type="ORF">LOK49_LG14G00231</name>
</gene>
<reference evidence="1 2" key="1">
    <citation type="journal article" date="2022" name="Plant J.">
        <title>Chromosome-level genome of Camellia lanceoleosa provides a valuable resource for understanding genome evolution and self-incompatibility.</title>
        <authorList>
            <person name="Gong W."/>
            <person name="Xiao S."/>
            <person name="Wang L."/>
            <person name="Liao Z."/>
            <person name="Chang Y."/>
            <person name="Mo W."/>
            <person name="Hu G."/>
            <person name="Li W."/>
            <person name="Zhao G."/>
            <person name="Zhu H."/>
            <person name="Hu X."/>
            <person name="Ji K."/>
            <person name="Xiang X."/>
            <person name="Song Q."/>
            <person name="Yuan D."/>
            <person name="Jin S."/>
            <person name="Zhang L."/>
        </authorList>
    </citation>
    <scope>NUCLEOTIDE SEQUENCE [LARGE SCALE GENOMIC DNA]</scope>
    <source>
        <strain evidence="1">SQ_2022a</strain>
    </source>
</reference>
<organism evidence="1 2">
    <name type="scientific">Camellia lanceoleosa</name>
    <dbReference type="NCBI Taxonomy" id="1840588"/>
    <lineage>
        <taxon>Eukaryota</taxon>
        <taxon>Viridiplantae</taxon>
        <taxon>Streptophyta</taxon>
        <taxon>Embryophyta</taxon>
        <taxon>Tracheophyta</taxon>
        <taxon>Spermatophyta</taxon>
        <taxon>Magnoliopsida</taxon>
        <taxon>eudicotyledons</taxon>
        <taxon>Gunneridae</taxon>
        <taxon>Pentapetalae</taxon>
        <taxon>asterids</taxon>
        <taxon>Ericales</taxon>
        <taxon>Theaceae</taxon>
        <taxon>Camellia</taxon>
    </lineage>
</organism>
<dbReference type="EMBL" id="CM045772">
    <property type="protein sequence ID" value="KAI7986972.1"/>
    <property type="molecule type" value="Genomic_DNA"/>
</dbReference>
<dbReference type="Proteomes" id="UP001060215">
    <property type="component" value="Chromosome 15"/>
</dbReference>
<evidence type="ECO:0000313" key="2">
    <source>
        <dbReference type="Proteomes" id="UP001060215"/>
    </source>
</evidence>
<sequence>MESGQQSSQLKGFVIITLPPADNPSLGKTITAFTLSDDSPQPQPQSQSQSQQPHHQSPPPPPPPPPPPQPPLLPIQSPPNPQLPQFSPRRSLFGTRRIRLRLLGIFLIALILWRYSSPSTLYEELSSSNEDREKPTSFIFPLYPKLGIREMSQRDIELKLGKFVRKNSEVSVSQIDDGMRHKLNSKFVSSSLKIDSTANLPVRGNIYPDGLYFTHMLVGSPPKHYFLDVDTGSDLTWIQCDAPCSSCAKGAHPLYKPAKGQIIPSKDSLCFEVQRNQKTYCQTCSQCDYEIEYADQSSSIGVLTRDELHLTVANGSVTQSSVVFGCAYDQQGLLLNSLAMTDGILGLSRAKVSLPSQLASQGIINNVVAHCLTTDSGGGGYMFLGDDFVPYWQMTWIPMLNSPSTNFYQTEVVKMSYGNKKLSLGGQSDGLARVIFDSGSSYTYFTNQAYSDLVASLKDVSGEGLIQDASDTTLPICWRAKFPIRSVSDVGQNFKPLTLQFGSKWWMASRKLRIMPEGYLIVNNKGNVCLGILDGSKVHDGSTVIIGDISLRGQLVVYDNVNQKIGWAQSDCVKPERIKSLPFFGGMDRQS</sequence>
<proteinExistence type="predicted"/>
<keyword evidence="1" id="KW-0378">Hydrolase</keyword>
<comment type="caution">
    <text evidence="1">The sequence shown here is derived from an EMBL/GenBank/DDBJ whole genome shotgun (WGS) entry which is preliminary data.</text>
</comment>
<name>A0ACC0FFT5_9ERIC</name>
<evidence type="ECO:0000313" key="1">
    <source>
        <dbReference type="EMBL" id="KAI7986972.1"/>
    </source>
</evidence>
<keyword evidence="1" id="KW-0645">Protease</keyword>